<dbReference type="OrthoDB" id="952036at2"/>
<evidence type="ECO:0000313" key="2">
    <source>
        <dbReference type="Proteomes" id="UP000241964"/>
    </source>
</evidence>
<evidence type="ECO:0000313" key="1">
    <source>
        <dbReference type="EMBL" id="PSL31241.1"/>
    </source>
</evidence>
<dbReference type="EMBL" id="PYAS01000003">
    <property type="protein sequence ID" value="PSL31241.1"/>
    <property type="molecule type" value="Genomic_DNA"/>
</dbReference>
<gene>
    <name evidence="1" type="ORF">CLV60_103107</name>
</gene>
<dbReference type="Proteomes" id="UP000241964">
    <property type="component" value="Unassembled WGS sequence"/>
</dbReference>
<comment type="caution">
    <text evidence="1">The sequence shown here is derived from an EMBL/GenBank/DDBJ whole genome shotgun (WGS) entry which is preliminary data.</text>
</comment>
<keyword evidence="2" id="KW-1185">Reference proteome</keyword>
<dbReference type="RefSeq" id="WP_106594603.1">
    <property type="nucleotide sequence ID" value="NZ_PYAS01000003.1"/>
</dbReference>
<sequence>MKHILLTTLIAGSLLPGCKDSPAPMSDVPAIRSIAFEGLPDENVTFDDANSVITVRMPAVLEGGLKPVLKLTEGAEPIGLLPDGTIDISAFCYCSKPAQDVFFRIGNKTKTATYRLNIVATGLLAPQDVYEETTFSLKTGVLKLSLPVQNLYDNHRIDQISFKGEDGKSGAWVYADGACLTGCRGEEPNRIAITLYSPIDRELKPGKYQIEMKGLKFPQKLIVVE</sequence>
<proteinExistence type="predicted"/>
<protein>
    <submittedName>
        <fullName evidence="1">Uncharacterized protein</fullName>
    </submittedName>
</protein>
<name>A0A2P8GB92_9BACT</name>
<reference evidence="1 2" key="1">
    <citation type="submission" date="2018-03" db="EMBL/GenBank/DDBJ databases">
        <title>Genomic Encyclopedia of Archaeal and Bacterial Type Strains, Phase II (KMG-II): from individual species to whole genera.</title>
        <authorList>
            <person name="Goeker M."/>
        </authorList>
    </citation>
    <scope>NUCLEOTIDE SEQUENCE [LARGE SCALE GENOMIC DNA]</scope>
    <source>
        <strain evidence="1 2">DSM 29057</strain>
    </source>
</reference>
<accession>A0A2P8GB92</accession>
<organism evidence="1 2">
    <name type="scientific">Dyadobacter jiangsuensis</name>
    <dbReference type="NCBI Taxonomy" id="1591085"/>
    <lineage>
        <taxon>Bacteria</taxon>
        <taxon>Pseudomonadati</taxon>
        <taxon>Bacteroidota</taxon>
        <taxon>Cytophagia</taxon>
        <taxon>Cytophagales</taxon>
        <taxon>Spirosomataceae</taxon>
        <taxon>Dyadobacter</taxon>
    </lineage>
</organism>
<dbReference type="AlphaFoldDB" id="A0A2P8GB92"/>